<evidence type="ECO:0000259" key="6">
    <source>
        <dbReference type="PROSITE" id="PS51350"/>
    </source>
</evidence>
<evidence type="ECO:0000256" key="5">
    <source>
        <dbReference type="ARBA" id="ARBA00022683"/>
    </source>
</evidence>
<dbReference type="AlphaFoldDB" id="A0AA97FJE0"/>
<evidence type="ECO:0000256" key="2">
    <source>
        <dbReference type="ARBA" id="ARBA00004496"/>
    </source>
</evidence>
<evidence type="ECO:0000256" key="1">
    <source>
        <dbReference type="ARBA" id="ARBA00003681"/>
    </source>
</evidence>
<dbReference type="RefSeq" id="WP_317140617.1">
    <property type="nucleotide sequence ID" value="NZ_CP118157.1"/>
</dbReference>
<sequence>MTAGRRVVVAAPLGLHARPAADIAKRVRDSSSRLTIVSEDGRRADAASVIALMTLDVRRGDTVRLEPPDDPLLDAVERILTGG</sequence>
<dbReference type="CDD" id="cd00367">
    <property type="entry name" value="PTS-HPr_like"/>
    <property type="match status" value="1"/>
</dbReference>
<comment type="function">
    <text evidence="1">General (non sugar-specific) component of the phosphoenolpyruvate-dependent sugar phosphotransferase system (sugar PTS). This major carbohydrate active-transport system catalyzes the phosphorylation of incoming sugar substrates concomitantly with their translocation across the cell membrane. The phosphoryl group from phosphoenolpyruvate (PEP) is transferred to the phosphoryl carrier protein HPr by enzyme I. Phospho-HPr then transfers it to the PTS EIIA domain.</text>
</comment>
<gene>
    <name evidence="7" type="ORF">N8K70_05590</name>
</gene>
<evidence type="ECO:0000256" key="3">
    <source>
        <dbReference type="ARBA" id="ARBA00020422"/>
    </source>
</evidence>
<feature type="domain" description="HPr" evidence="6">
    <location>
        <begin position="2"/>
        <end position="83"/>
    </location>
</feature>
<proteinExistence type="predicted"/>
<dbReference type="GO" id="GO:0005737">
    <property type="term" value="C:cytoplasm"/>
    <property type="evidence" value="ECO:0007669"/>
    <property type="project" value="UniProtKB-SubCell"/>
</dbReference>
<dbReference type="Pfam" id="PF00381">
    <property type="entry name" value="PTS-HPr"/>
    <property type="match status" value="1"/>
</dbReference>
<protein>
    <recommendedName>
        <fullName evidence="3">Phosphocarrier protein HPr</fullName>
    </recommendedName>
</protein>
<dbReference type="PANTHER" id="PTHR33705">
    <property type="entry name" value="PHOSPHOCARRIER PROTEIN HPR"/>
    <property type="match status" value="1"/>
</dbReference>
<reference evidence="7 8" key="1">
    <citation type="submission" date="2023-02" db="EMBL/GenBank/DDBJ databases">
        <title>Microbacterium betulae sp. nov., isolated from birch wood.</title>
        <authorList>
            <person name="Pasciak M."/>
            <person name="Pawlik K.J."/>
            <person name="Martynowski D."/>
            <person name="Laczmanski L."/>
            <person name="Ciekot J."/>
            <person name="Szponar B."/>
            <person name="Wojcik-Fatla A."/>
            <person name="Mackiewicz B."/>
            <person name="Farian E."/>
            <person name="Cholewa G."/>
            <person name="Cholewa A."/>
            <person name="Dutkiewicz J."/>
        </authorList>
    </citation>
    <scope>NUCLEOTIDE SEQUENCE [LARGE SCALE GENOMIC DNA]</scope>
    <source>
        <strain evidence="7 8">AB</strain>
    </source>
</reference>
<dbReference type="PRINTS" id="PR00107">
    <property type="entry name" value="PHOSPHOCPHPR"/>
</dbReference>
<evidence type="ECO:0000313" key="7">
    <source>
        <dbReference type="EMBL" id="WOF24145.1"/>
    </source>
</evidence>
<dbReference type="PROSITE" id="PS51350">
    <property type="entry name" value="PTS_HPR_DOM"/>
    <property type="match status" value="1"/>
</dbReference>
<comment type="subcellular location">
    <subcellularLocation>
        <location evidence="2">Cytoplasm</location>
    </subcellularLocation>
</comment>
<evidence type="ECO:0000256" key="4">
    <source>
        <dbReference type="ARBA" id="ARBA00022490"/>
    </source>
</evidence>
<dbReference type="PROSITE" id="PS00369">
    <property type="entry name" value="PTS_HPR_HIS"/>
    <property type="match status" value="1"/>
</dbReference>
<dbReference type="InterPro" id="IPR050399">
    <property type="entry name" value="HPr"/>
</dbReference>
<dbReference type="EMBL" id="CP118157">
    <property type="protein sequence ID" value="WOF24145.1"/>
    <property type="molecule type" value="Genomic_DNA"/>
</dbReference>
<keyword evidence="5" id="KW-0598">Phosphotransferase system</keyword>
<name>A0AA97FJE0_9MICO</name>
<dbReference type="InterPro" id="IPR000032">
    <property type="entry name" value="HPr-like"/>
</dbReference>
<dbReference type="GO" id="GO:0009401">
    <property type="term" value="P:phosphoenolpyruvate-dependent sugar phosphotransferase system"/>
    <property type="evidence" value="ECO:0007669"/>
    <property type="project" value="UniProtKB-KW"/>
</dbReference>
<dbReference type="InterPro" id="IPR035895">
    <property type="entry name" value="HPr-like_sf"/>
</dbReference>
<dbReference type="PANTHER" id="PTHR33705:SF2">
    <property type="entry name" value="PHOSPHOCARRIER PROTEIN NPR"/>
    <property type="match status" value="1"/>
</dbReference>
<accession>A0AA97FJE0</accession>
<dbReference type="NCBIfam" id="TIGR01003">
    <property type="entry name" value="PTS_HPr_family"/>
    <property type="match status" value="1"/>
</dbReference>
<dbReference type="InterPro" id="IPR001020">
    <property type="entry name" value="PTS_HPr_His_P_site"/>
</dbReference>
<keyword evidence="4" id="KW-0963">Cytoplasm</keyword>
<keyword evidence="8" id="KW-1185">Reference proteome</keyword>
<dbReference type="KEGG" id="mbet:N8K70_05590"/>
<organism evidence="7 8">
    <name type="scientific">Microbacterium betulae</name>
    <dbReference type="NCBI Taxonomy" id="2981139"/>
    <lineage>
        <taxon>Bacteria</taxon>
        <taxon>Bacillati</taxon>
        <taxon>Actinomycetota</taxon>
        <taxon>Actinomycetes</taxon>
        <taxon>Micrococcales</taxon>
        <taxon>Microbacteriaceae</taxon>
        <taxon>Microbacterium</taxon>
    </lineage>
</organism>
<dbReference type="Proteomes" id="UP001305498">
    <property type="component" value="Chromosome"/>
</dbReference>
<evidence type="ECO:0000313" key="8">
    <source>
        <dbReference type="Proteomes" id="UP001305498"/>
    </source>
</evidence>
<dbReference type="SUPFAM" id="SSF55594">
    <property type="entry name" value="HPr-like"/>
    <property type="match status" value="1"/>
</dbReference>
<dbReference type="Gene3D" id="3.30.1340.10">
    <property type="entry name" value="HPr-like"/>
    <property type="match status" value="1"/>
</dbReference>